<dbReference type="PANTHER" id="PTHR12049:SF7">
    <property type="entry name" value="PROTEIN ARGININE METHYLTRANSFERASE NDUFAF7, MITOCHONDRIAL"/>
    <property type="match status" value="1"/>
</dbReference>
<dbReference type="EMBL" id="CP031229">
    <property type="protein sequence ID" value="AXH97172.1"/>
    <property type="molecule type" value="Genomic_DNA"/>
</dbReference>
<dbReference type="Pfam" id="PF02636">
    <property type="entry name" value="Methyltransf_28"/>
    <property type="match status" value="1"/>
</dbReference>
<name>A0A345NQ64_9MICO</name>
<proteinExistence type="predicted"/>
<evidence type="ECO:0000256" key="1">
    <source>
        <dbReference type="ARBA" id="ARBA00022603"/>
    </source>
</evidence>
<evidence type="ECO:0000313" key="3">
    <source>
        <dbReference type="EMBL" id="AXH97172.1"/>
    </source>
</evidence>
<dbReference type="GO" id="GO:0032259">
    <property type="term" value="P:methylation"/>
    <property type="evidence" value="ECO:0007669"/>
    <property type="project" value="UniProtKB-KW"/>
</dbReference>
<dbReference type="GO" id="GO:0035243">
    <property type="term" value="F:protein-arginine omega-N symmetric methyltransferase activity"/>
    <property type="evidence" value="ECO:0007669"/>
    <property type="project" value="TreeGrafter"/>
</dbReference>
<sequence>MRWEQAWHEALYGPDGFYRRHAPAEHFATSTQGVPGAGEVLAAAVVALARGHGCTQVVDVGAGGGELLAHVAALAPDLQLTGVDVVDRRPPGVHRWLLSPGGAELPEELVHLTDALVVAHEWLDVVPCPVVERDEHGVWREVTVLPDGTESSRRVSSSGAASSDRDAEILHWLGRWVPGHVVRAEVGPPRDRAAADLLGRIDRGVLLVVDYGHTREDRPVHGTLTGFRSGREVLPVPDGTCDLTAHVAVDSLVDHLADAFPGTTCEGSSQAEALTRLLPAAGAQVPHELALSAPTAYLEALARRGALATLRAPDGPGGFHWLVLRRQ</sequence>
<protein>
    <recommendedName>
        <fullName evidence="5">SAM-dependent methyltransferase</fullName>
    </recommendedName>
</protein>
<evidence type="ECO:0008006" key="5">
    <source>
        <dbReference type="Google" id="ProtNLM"/>
    </source>
</evidence>
<evidence type="ECO:0000313" key="4">
    <source>
        <dbReference type="Proteomes" id="UP000253790"/>
    </source>
</evidence>
<gene>
    <name evidence="3" type="ORF">DV701_14555</name>
</gene>
<dbReference type="SUPFAM" id="SSF53335">
    <property type="entry name" value="S-adenosyl-L-methionine-dependent methyltransferases"/>
    <property type="match status" value="1"/>
</dbReference>
<dbReference type="InterPro" id="IPR003788">
    <property type="entry name" value="NDUFAF7"/>
</dbReference>
<dbReference type="RefSeq" id="WP_114929282.1">
    <property type="nucleotide sequence ID" value="NZ_CP031229.1"/>
</dbReference>
<dbReference type="InterPro" id="IPR029063">
    <property type="entry name" value="SAM-dependent_MTases_sf"/>
</dbReference>
<dbReference type="OrthoDB" id="4856867at2"/>
<keyword evidence="4" id="KW-1185">Reference proteome</keyword>
<accession>A0A345NQ64</accession>
<dbReference type="KEGG" id="orn:DV701_14555"/>
<dbReference type="InterPro" id="IPR038375">
    <property type="entry name" value="NDUFAF7_sf"/>
</dbReference>
<evidence type="ECO:0000256" key="2">
    <source>
        <dbReference type="ARBA" id="ARBA00022679"/>
    </source>
</evidence>
<reference evidence="3 4" key="1">
    <citation type="submission" date="2018-07" db="EMBL/GenBank/DDBJ databases">
        <title>Complete genome sequencing of Ornithinimicrobium sp. AMA3305.</title>
        <authorList>
            <person name="Bae J.-W."/>
        </authorList>
    </citation>
    <scope>NUCLEOTIDE SEQUENCE [LARGE SCALE GENOMIC DNA]</scope>
    <source>
        <strain evidence="3 4">AMA3305</strain>
    </source>
</reference>
<dbReference type="Proteomes" id="UP000253790">
    <property type="component" value="Chromosome"/>
</dbReference>
<dbReference type="Gene3D" id="3.40.50.12710">
    <property type="match status" value="1"/>
</dbReference>
<dbReference type="PANTHER" id="PTHR12049">
    <property type="entry name" value="PROTEIN ARGININE METHYLTRANSFERASE NDUFAF7, MITOCHONDRIAL"/>
    <property type="match status" value="1"/>
</dbReference>
<organism evidence="3 4">
    <name type="scientific">Ornithinimicrobium avium</name>
    <dbReference type="NCBI Taxonomy" id="2283195"/>
    <lineage>
        <taxon>Bacteria</taxon>
        <taxon>Bacillati</taxon>
        <taxon>Actinomycetota</taxon>
        <taxon>Actinomycetes</taxon>
        <taxon>Micrococcales</taxon>
        <taxon>Ornithinimicrobiaceae</taxon>
        <taxon>Ornithinimicrobium</taxon>
    </lineage>
</organism>
<keyword evidence="2" id="KW-0808">Transferase</keyword>
<dbReference type="AlphaFoldDB" id="A0A345NQ64"/>
<keyword evidence="1" id="KW-0489">Methyltransferase</keyword>